<dbReference type="Pfam" id="PF05119">
    <property type="entry name" value="Terminase_4"/>
    <property type="match status" value="1"/>
</dbReference>
<dbReference type="RefSeq" id="WP_013883347.1">
    <property type="nucleotide sequence ID" value="NC_015671.1"/>
</dbReference>
<name>F8A2H1_CELGA</name>
<feature type="region of interest" description="Disordered" evidence="1">
    <location>
        <begin position="1"/>
        <end position="32"/>
    </location>
</feature>
<dbReference type="Proteomes" id="UP000000485">
    <property type="component" value="Chromosome"/>
</dbReference>
<dbReference type="AlphaFoldDB" id="F8A2H1"/>
<proteinExistence type="predicted"/>
<dbReference type="EMBL" id="CP002665">
    <property type="protein sequence ID" value="AEI11828.1"/>
    <property type="molecule type" value="Genomic_DNA"/>
</dbReference>
<dbReference type="STRING" id="593907.Celgi_1309"/>
<evidence type="ECO:0000256" key="1">
    <source>
        <dbReference type="SAM" id="MobiDB-lite"/>
    </source>
</evidence>
<protein>
    <submittedName>
        <fullName evidence="2">Phage terminase, small subunit, P27 family</fullName>
    </submittedName>
</protein>
<feature type="region of interest" description="Disordered" evidence="1">
    <location>
        <begin position="142"/>
        <end position="162"/>
    </location>
</feature>
<sequence>MAQPGPKPRPALAVVREGNPGRRPVKEGVKLPPSVPVAPRWSEYFPGSSRPELRARQTATELWDRLAPSLARSAGLVNEQREVLIDYCVTWARIQQGERALSMEGPIASTERGNVKNPWSTLLNQYRSHLRSLIGELGLSPSAATRVSPRGGDGDDEDDIFD</sequence>
<dbReference type="NCBIfam" id="TIGR01558">
    <property type="entry name" value="sm_term_P27"/>
    <property type="match status" value="1"/>
</dbReference>
<organism evidence="2 3">
    <name type="scientific">Cellulomonas gilvus (strain ATCC 13127 / NRRL B-14078)</name>
    <name type="common">Cellvibrio gilvus</name>
    <dbReference type="NCBI Taxonomy" id="593907"/>
    <lineage>
        <taxon>Bacteria</taxon>
        <taxon>Bacillati</taxon>
        <taxon>Actinomycetota</taxon>
        <taxon>Actinomycetes</taxon>
        <taxon>Micrococcales</taxon>
        <taxon>Cellulomonadaceae</taxon>
        <taxon>Cellulomonas</taxon>
    </lineage>
</organism>
<accession>F8A2H1</accession>
<evidence type="ECO:0000313" key="3">
    <source>
        <dbReference type="Proteomes" id="UP000000485"/>
    </source>
</evidence>
<evidence type="ECO:0000313" key="2">
    <source>
        <dbReference type="EMBL" id="AEI11828.1"/>
    </source>
</evidence>
<dbReference type="eggNOG" id="COG3747">
    <property type="taxonomic scope" value="Bacteria"/>
</dbReference>
<keyword evidence="3" id="KW-1185">Reference proteome</keyword>
<dbReference type="OrthoDB" id="4204268at2"/>
<dbReference type="KEGG" id="cga:Celgi_1309"/>
<gene>
    <name evidence="2" type="ordered locus">Celgi_1309</name>
</gene>
<reference evidence="3" key="1">
    <citation type="submission" date="2011-04" db="EMBL/GenBank/DDBJ databases">
        <title>Complete sequence of Cellvibrio gilvus ATCC 13127.</title>
        <authorList>
            <person name="Lucas S."/>
            <person name="Han J."/>
            <person name="Lapidus A."/>
            <person name="Cheng J.-F."/>
            <person name="Goodwin L."/>
            <person name="Pitluck S."/>
            <person name="Peters L."/>
            <person name="Munk A."/>
            <person name="Detter J.C."/>
            <person name="Han C."/>
            <person name="Tapia R."/>
            <person name="Land M."/>
            <person name="Hauser L."/>
            <person name="Kyrpides N."/>
            <person name="Ivanova N."/>
            <person name="Ovchinnikova G."/>
            <person name="Pagani I."/>
            <person name="Mead D."/>
            <person name="Brumm P."/>
            <person name="Woyke T."/>
        </authorList>
    </citation>
    <scope>NUCLEOTIDE SEQUENCE [LARGE SCALE GENOMIC DNA]</scope>
    <source>
        <strain evidence="3">ATCC 13127 / NRRL B-14078</strain>
    </source>
</reference>
<dbReference type="InterPro" id="IPR006448">
    <property type="entry name" value="Phage_term_ssu_P27"/>
</dbReference>
<dbReference type="HOGENOM" id="CLU_1609885_0_0_11"/>